<feature type="coiled-coil region" evidence="1">
    <location>
        <begin position="78"/>
        <end position="115"/>
    </location>
</feature>
<keyword evidence="2" id="KW-1133">Transmembrane helix</keyword>
<evidence type="ECO:0000313" key="3">
    <source>
        <dbReference type="EMBL" id="QHT07382.1"/>
    </source>
</evidence>
<dbReference type="AlphaFoldDB" id="A0A6C0CTA7"/>
<protein>
    <submittedName>
        <fullName evidence="3">Uncharacterized protein</fullName>
    </submittedName>
</protein>
<feature type="transmembrane region" description="Helical" evidence="2">
    <location>
        <begin position="123"/>
        <end position="142"/>
    </location>
</feature>
<keyword evidence="1" id="KW-0175">Coiled coil</keyword>
<evidence type="ECO:0000256" key="2">
    <source>
        <dbReference type="SAM" id="Phobius"/>
    </source>
</evidence>
<proteinExistence type="predicted"/>
<sequence>MDINKYQKEREIALKAFRKEYEDMKIQYSQLLSQAIYESEPSKQAELVKQILATNSGLSQHVRDFIQSSRDKFDSKMISELTADIIRYQQEYQAIQQASDKTKALNDVLNKEKNELKTIHEQFNIWLGLLLGGIVVVLFLIFRTSLRQATKALESLTSSTSTIEMG</sequence>
<evidence type="ECO:0000256" key="1">
    <source>
        <dbReference type="SAM" id="Coils"/>
    </source>
</evidence>
<reference evidence="3" key="1">
    <citation type="journal article" date="2020" name="Nature">
        <title>Giant virus diversity and host interactions through global metagenomics.</title>
        <authorList>
            <person name="Schulz F."/>
            <person name="Roux S."/>
            <person name="Paez-Espino D."/>
            <person name="Jungbluth S."/>
            <person name="Walsh D.A."/>
            <person name="Denef V.J."/>
            <person name="McMahon K.D."/>
            <person name="Konstantinidis K.T."/>
            <person name="Eloe-Fadrosh E.A."/>
            <person name="Kyrpides N.C."/>
            <person name="Woyke T."/>
        </authorList>
    </citation>
    <scope>NUCLEOTIDE SEQUENCE</scope>
    <source>
        <strain evidence="3">GVMAG-M-3300021963-12</strain>
    </source>
</reference>
<organism evidence="3">
    <name type="scientific">viral metagenome</name>
    <dbReference type="NCBI Taxonomy" id="1070528"/>
    <lineage>
        <taxon>unclassified sequences</taxon>
        <taxon>metagenomes</taxon>
        <taxon>organismal metagenomes</taxon>
    </lineage>
</organism>
<keyword evidence="2" id="KW-0472">Membrane</keyword>
<name>A0A6C0CTA7_9ZZZZ</name>
<accession>A0A6C0CTA7</accession>
<keyword evidence="2" id="KW-0812">Transmembrane</keyword>
<dbReference type="EMBL" id="MN739481">
    <property type="protein sequence ID" value="QHT07382.1"/>
    <property type="molecule type" value="Genomic_DNA"/>
</dbReference>